<keyword evidence="1" id="KW-1133">Transmembrane helix</keyword>
<organism evidence="2 3">
    <name type="scientific">Penstemon smallii</name>
    <dbReference type="NCBI Taxonomy" id="265156"/>
    <lineage>
        <taxon>Eukaryota</taxon>
        <taxon>Viridiplantae</taxon>
        <taxon>Streptophyta</taxon>
        <taxon>Embryophyta</taxon>
        <taxon>Tracheophyta</taxon>
        <taxon>Spermatophyta</taxon>
        <taxon>Magnoliopsida</taxon>
        <taxon>eudicotyledons</taxon>
        <taxon>Gunneridae</taxon>
        <taxon>Pentapetalae</taxon>
        <taxon>asterids</taxon>
        <taxon>lamiids</taxon>
        <taxon>Lamiales</taxon>
        <taxon>Plantaginaceae</taxon>
        <taxon>Cheloneae</taxon>
        <taxon>Penstemon</taxon>
    </lineage>
</organism>
<keyword evidence="1" id="KW-0472">Membrane</keyword>
<dbReference type="PANTHER" id="PTHR48436:SF1">
    <property type="entry name" value="2, PUTATIVE-RELATED"/>
    <property type="match status" value="1"/>
</dbReference>
<proteinExistence type="predicted"/>
<accession>A0ABD3T953</accession>
<comment type="caution">
    <text evidence="2">The sequence shown here is derived from an EMBL/GenBank/DDBJ whole genome shotgun (WGS) entry which is preliminary data.</text>
</comment>
<dbReference type="EMBL" id="JBJXBP010000004">
    <property type="protein sequence ID" value="KAL3832948.1"/>
    <property type="molecule type" value="Genomic_DNA"/>
</dbReference>
<protein>
    <recommendedName>
        <fullName evidence="4">Late embryogenesis abundant protein LEA-2 subgroup domain-containing protein</fullName>
    </recommendedName>
</protein>
<dbReference type="InterPro" id="IPR055276">
    <property type="entry name" value="NHL41-like"/>
</dbReference>
<dbReference type="PANTHER" id="PTHR48436">
    <property type="entry name" value="2, PUTATIVE-RELATED"/>
    <property type="match status" value="1"/>
</dbReference>
<evidence type="ECO:0000256" key="1">
    <source>
        <dbReference type="SAM" id="Phobius"/>
    </source>
</evidence>
<keyword evidence="3" id="KW-1185">Reference proteome</keyword>
<evidence type="ECO:0008006" key="4">
    <source>
        <dbReference type="Google" id="ProtNLM"/>
    </source>
</evidence>
<gene>
    <name evidence="2" type="ORF">ACJIZ3_007684</name>
</gene>
<name>A0ABD3T953_9LAMI</name>
<evidence type="ECO:0000313" key="3">
    <source>
        <dbReference type="Proteomes" id="UP001634393"/>
    </source>
</evidence>
<sequence length="332" mass="37728">MGNYRTESEIEEEAALFRSYPYALYFVQSPSSTTISISNDANTNAIHNNSTEEFTFHSPIQSEIYKNTTLSCYSSSRGSNNNNNSFKKKISHNVQLENSENNGVVVVGDGDEISDIDFEEYNNNNREWGKWKYFSFSYSNSVWWILVQLIWRLLFSLAIALIVFYIAAKPPPPVVSIKIAGIRQFRLGEGVDASGVATKILSCNCSIHLIIDNKSKLYDLHIHPPTITMFFGHLPFAISQGAELYAENDDITLFKLSVGTRNKPMYGAGRSMQDLLESKKGLPLIIKVNLKSKFQVILGLFESKYHHKFQCLLLLSDTYDKKHRTQLFNSRC</sequence>
<reference evidence="2 3" key="1">
    <citation type="submission" date="2024-12" db="EMBL/GenBank/DDBJ databases">
        <title>The unique morphological basis and parallel evolutionary history of personate flowers in Penstemon.</title>
        <authorList>
            <person name="Depatie T.H."/>
            <person name="Wessinger C.A."/>
        </authorList>
    </citation>
    <scope>NUCLEOTIDE SEQUENCE [LARGE SCALE GENOMIC DNA]</scope>
    <source>
        <strain evidence="2">WTNN_2</strain>
        <tissue evidence="2">Leaf</tissue>
    </source>
</reference>
<keyword evidence="1" id="KW-0812">Transmembrane</keyword>
<dbReference type="AlphaFoldDB" id="A0ABD3T953"/>
<dbReference type="Proteomes" id="UP001634393">
    <property type="component" value="Unassembled WGS sequence"/>
</dbReference>
<evidence type="ECO:0000313" key="2">
    <source>
        <dbReference type="EMBL" id="KAL3832948.1"/>
    </source>
</evidence>
<feature type="transmembrane region" description="Helical" evidence="1">
    <location>
        <begin position="142"/>
        <end position="168"/>
    </location>
</feature>